<keyword evidence="3" id="KW-0812">Transmembrane</keyword>
<dbReference type="CDD" id="cd00093">
    <property type="entry name" value="HTH_XRE"/>
    <property type="match status" value="1"/>
</dbReference>
<gene>
    <name evidence="5" type="ORF">QUW08_06100</name>
</gene>
<dbReference type="PROSITE" id="PS50943">
    <property type="entry name" value="HTH_CROC1"/>
    <property type="match status" value="1"/>
</dbReference>
<evidence type="ECO:0000256" key="2">
    <source>
        <dbReference type="SAM" id="MobiDB-lite"/>
    </source>
</evidence>
<keyword evidence="1" id="KW-0238">DNA-binding</keyword>
<evidence type="ECO:0000256" key="1">
    <source>
        <dbReference type="ARBA" id="ARBA00023125"/>
    </source>
</evidence>
<dbReference type="SUPFAM" id="SSF47413">
    <property type="entry name" value="lambda repressor-like DNA-binding domains"/>
    <property type="match status" value="1"/>
</dbReference>
<comment type="caution">
    <text evidence="5">The sequence shown here is derived from an EMBL/GenBank/DDBJ whole genome shotgun (WGS) entry which is preliminary data.</text>
</comment>
<dbReference type="Proteomes" id="UP001529380">
    <property type="component" value="Unassembled WGS sequence"/>
</dbReference>
<protein>
    <submittedName>
        <fullName evidence="5">Helix-turn-helix transcriptional regulator</fullName>
    </submittedName>
</protein>
<dbReference type="PANTHER" id="PTHR46558:SF4">
    <property type="entry name" value="DNA-BIDING PHAGE PROTEIN"/>
    <property type="match status" value="1"/>
</dbReference>
<keyword evidence="3" id="KW-0472">Membrane</keyword>
<name>A0ABT7UPP1_9FIRM</name>
<feature type="transmembrane region" description="Helical" evidence="3">
    <location>
        <begin position="120"/>
        <end position="137"/>
    </location>
</feature>
<feature type="transmembrane region" description="Helical" evidence="3">
    <location>
        <begin position="297"/>
        <end position="314"/>
    </location>
</feature>
<evidence type="ECO:0000313" key="5">
    <source>
        <dbReference type="EMBL" id="MDM8200863.1"/>
    </source>
</evidence>
<feature type="transmembrane region" description="Helical" evidence="3">
    <location>
        <begin position="96"/>
        <end position="114"/>
    </location>
</feature>
<reference evidence="5 6" key="3">
    <citation type="submission" date="2023-06" db="EMBL/GenBank/DDBJ databases">
        <authorList>
            <person name="Zeman M."/>
            <person name="Kubasova T."/>
            <person name="Jahodarova E."/>
            <person name="Nykrynova M."/>
            <person name="Rychlik I."/>
        </authorList>
    </citation>
    <scope>NUCLEOTIDE SEQUENCE [LARGE SCALE GENOMIC DNA]</scope>
    <source>
        <strain evidence="5 6">ET340</strain>
    </source>
</reference>
<keyword evidence="3" id="KW-1133">Transmembrane helix</keyword>
<dbReference type="InterPro" id="IPR001387">
    <property type="entry name" value="Cro/C1-type_HTH"/>
</dbReference>
<feature type="transmembrane region" description="Helical" evidence="3">
    <location>
        <begin position="239"/>
        <end position="260"/>
    </location>
</feature>
<feature type="transmembrane region" description="Helical" evidence="3">
    <location>
        <begin position="149"/>
        <end position="176"/>
    </location>
</feature>
<evidence type="ECO:0000313" key="6">
    <source>
        <dbReference type="Proteomes" id="UP001529380"/>
    </source>
</evidence>
<feature type="domain" description="HTH cro/C1-type" evidence="4">
    <location>
        <begin position="27"/>
        <end position="81"/>
    </location>
</feature>
<dbReference type="PANTHER" id="PTHR46558">
    <property type="entry name" value="TRACRIPTIONAL REGULATORY PROTEIN-RELATED-RELATED"/>
    <property type="match status" value="1"/>
</dbReference>
<dbReference type="Pfam" id="PF01381">
    <property type="entry name" value="HTH_3"/>
    <property type="match status" value="1"/>
</dbReference>
<feature type="transmembrane region" description="Helical" evidence="3">
    <location>
        <begin position="351"/>
        <end position="371"/>
    </location>
</feature>
<evidence type="ECO:0000256" key="3">
    <source>
        <dbReference type="SAM" id="Phobius"/>
    </source>
</evidence>
<feature type="transmembrane region" description="Helical" evidence="3">
    <location>
        <begin position="272"/>
        <end position="290"/>
    </location>
</feature>
<organism evidence="5 6">
    <name type="scientific">Allofournierella massiliensis</name>
    <dbReference type="NCBI Taxonomy" id="1650663"/>
    <lineage>
        <taxon>Bacteria</taxon>
        <taxon>Bacillati</taxon>
        <taxon>Bacillota</taxon>
        <taxon>Clostridia</taxon>
        <taxon>Eubacteriales</taxon>
        <taxon>Oscillospiraceae</taxon>
        <taxon>Allofournierella</taxon>
    </lineage>
</organism>
<feature type="transmembrane region" description="Helical" evidence="3">
    <location>
        <begin position="196"/>
        <end position="218"/>
    </location>
</feature>
<dbReference type="Gene3D" id="1.10.260.40">
    <property type="entry name" value="lambda repressor-like DNA-binding domains"/>
    <property type="match status" value="1"/>
</dbReference>
<sequence length="385" mass="42681">MKPKRKEEPGMENGTEPGIEQGFSERLKRYRKEKNLTQQQLADALEVSNKSVSRWESGGGYPDLPLLVPLAKTLGVTADDLLDEEKPVRALTRADWQGLLSFAFALGGGLLFYLLATFAPLAVCYAVYLACLCYGAYLQRYYARHSRWFWLGAAGMNLAVNWSAALELVLLVGMFVRLGPAVLLLQTQKEPDMNSFWLALVLSAALALGATALTLRLLHRRFFAGSPEELTLGWHMPRGRALLPLFGFALLAGFWAMYLWPKLPLVLWQRQGEFFAGLLAVLAVVYALALKRRGQQLLAALLTLGMSGGVWWLRQLNHITWAQSLSTGRLFEWNADLNLEKYLPLIQPSPALFAALAVLAAVYLLAAGLTLREKEKSGGTDAVEK</sequence>
<reference evidence="5 6" key="2">
    <citation type="submission" date="2023-06" db="EMBL/GenBank/DDBJ databases">
        <title>Identification and characterization of horizontal gene transfer across gut microbiota members of farm animals based on homology search.</title>
        <authorList>
            <person name="Schwarzerova J."/>
            <person name="Nykrynova M."/>
            <person name="Jureckova K."/>
            <person name="Cejkova D."/>
            <person name="Rychlik I."/>
        </authorList>
    </citation>
    <scope>NUCLEOTIDE SEQUENCE [LARGE SCALE GENOMIC DNA]</scope>
    <source>
        <strain evidence="5 6">ET340</strain>
    </source>
</reference>
<accession>A0ABT7UPP1</accession>
<dbReference type="InterPro" id="IPR010982">
    <property type="entry name" value="Lambda_DNA-bd_dom_sf"/>
</dbReference>
<keyword evidence="6" id="KW-1185">Reference proteome</keyword>
<feature type="region of interest" description="Disordered" evidence="2">
    <location>
        <begin position="1"/>
        <end position="23"/>
    </location>
</feature>
<dbReference type="EMBL" id="JAUDCL010000008">
    <property type="protein sequence ID" value="MDM8200863.1"/>
    <property type="molecule type" value="Genomic_DNA"/>
</dbReference>
<dbReference type="RefSeq" id="WP_289599541.1">
    <property type="nucleotide sequence ID" value="NZ_JAUDCL010000008.1"/>
</dbReference>
<proteinExistence type="predicted"/>
<reference evidence="6" key="1">
    <citation type="submission" date="2023-06" db="EMBL/GenBank/DDBJ databases">
        <title>Identification and characterization of horizontal gene transfer across gut microbiota members of farm animals based on homology search.</title>
        <authorList>
            <person name="Zeman M."/>
            <person name="Kubasova T."/>
            <person name="Jahodarova E."/>
            <person name="Nykrynova M."/>
            <person name="Rychlik I."/>
        </authorList>
    </citation>
    <scope>NUCLEOTIDE SEQUENCE [LARGE SCALE GENOMIC DNA]</scope>
    <source>
        <strain evidence="6">ET340</strain>
    </source>
</reference>
<dbReference type="SMART" id="SM00530">
    <property type="entry name" value="HTH_XRE"/>
    <property type="match status" value="1"/>
</dbReference>
<evidence type="ECO:0000259" key="4">
    <source>
        <dbReference type="PROSITE" id="PS50943"/>
    </source>
</evidence>